<dbReference type="Gene3D" id="2.60.40.10">
    <property type="entry name" value="Immunoglobulins"/>
    <property type="match status" value="1"/>
</dbReference>
<reference evidence="5 6" key="1">
    <citation type="submission" date="2019-08" db="EMBL/GenBank/DDBJ databases">
        <title>Complete genome sequence of Terriglobus albidus strain ORNL.</title>
        <authorList>
            <person name="Podar M."/>
        </authorList>
    </citation>
    <scope>NUCLEOTIDE SEQUENCE [LARGE SCALE GENOMIC DNA]</scope>
    <source>
        <strain evidence="5 6">ORNL</strain>
    </source>
</reference>
<evidence type="ECO:0000313" key="6">
    <source>
        <dbReference type="Proteomes" id="UP000321820"/>
    </source>
</evidence>
<evidence type="ECO:0000256" key="3">
    <source>
        <dbReference type="SAM" id="Phobius"/>
    </source>
</evidence>
<evidence type="ECO:0000256" key="1">
    <source>
        <dbReference type="ARBA" id="ARBA00012528"/>
    </source>
</evidence>
<dbReference type="InterPro" id="IPR013783">
    <property type="entry name" value="Ig-like_fold"/>
</dbReference>
<dbReference type="PANTHER" id="PTHR45138">
    <property type="entry name" value="REGULATORY COMPONENTS OF SENSORY TRANSDUCTION SYSTEM"/>
    <property type="match status" value="1"/>
</dbReference>
<dbReference type="InterPro" id="IPR011110">
    <property type="entry name" value="Reg_prop"/>
</dbReference>
<dbReference type="Gene3D" id="3.30.70.270">
    <property type="match status" value="1"/>
</dbReference>
<keyword evidence="3" id="KW-0472">Membrane</keyword>
<keyword evidence="6" id="KW-1185">Reference proteome</keyword>
<accession>A0A5B9E6X1</accession>
<evidence type="ECO:0000313" key="5">
    <source>
        <dbReference type="EMBL" id="QEE26845.1"/>
    </source>
</evidence>
<dbReference type="InterPro" id="IPR050469">
    <property type="entry name" value="Diguanylate_Cyclase"/>
</dbReference>
<keyword evidence="3" id="KW-0812">Transmembrane</keyword>
<dbReference type="CDD" id="cd01949">
    <property type="entry name" value="GGDEF"/>
    <property type="match status" value="1"/>
</dbReference>
<dbReference type="Pfam" id="PF07494">
    <property type="entry name" value="Reg_prop"/>
    <property type="match status" value="4"/>
</dbReference>
<organism evidence="5 6">
    <name type="scientific">Terriglobus albidus</name>
    <dbReference type="NCBI Taxonomy" id="1592106"/>
    <lineage>
        <taxon>Bacteria</taxon>
        <taxon>Pseudomonadati</taxon>
        <taxon>Acidobacteriota</taxon>
        <taxon>Terriglobia</taxon>
        <taxon>Terriglobales</taxon>
        <taxon>Acidobacteriaceae</taxon>
        <taxon>Terriglobus</taxon>
    </lineage>
</organism>
<dbReference type="CDD" id="cd00063">
    <property type="entry name" value="FN3"/>
    <property type="match status" value="1"/>
</dbReference>
<dbReference type="Pfam" id="PF07495">
    <property type="entry name" value="Y_Y_Y"/>
    <property type="match status" value="1"/>
</dbReference>
<dbReference type="OrthoDB" id="9813394at2"/>
<dbReference type="NCBIfam" id="TIGR00254">
    <property type="entry name" value="GGDEF"/>
    <property type="match status" value="1"/>
</dbReference>
<dbReference type="SUPFAM" id="SSF63829">
    <property type="entry name" value="Calcium-dependent phosphotriesterase"/>
    <property type="match status" value="2"/>
</dbReference>
<dbReference type="GO" id="GO:0005886">
    <property type="term" value="C:plasma membrane"/>
    <property type="evidence" value="ECO:0007669"/>
    <property type="project" value="TreeGrafter"/>
</dbReference>
<dbReference type="InterPro" id="IPR029787">
    <property type="entry name" value="Nucleotide_cyclase"/>
</dbReference>
<dbReference type="EC" id="2.7.7.65" evidence="1"/>
<dbReference type="PROSITE" id="PS50887">
    <property type="entry name" value="GGDEF"/>
    <property type="match status" value="1"/>
</dbReference>
<keyword evidence="3" id="KW-1133">Transmembrane helix</keyword>
<dbReference type="AlphaFoldDB" id="A0A5B9E6X1"/>
<feature type="domain" description="GGDEF" evidence="4">
    <location>
        <begin position="945"/>
        <end position="1078"/>
    </location>
</feature>
<dbReference type="SMART" id="SM00267">
    <property type="entry name" value="GGDEF"/>
    <property type="match status" value="1"/>
</dbReference>
<evidence type="ECO:0000256" key="2">
    <source>
        <dbReference type="ARBA" id="ARBA00034247"/>
    </source>
</evidence>
<dbReference type="Proteomes" id="UP000321820">
    <property type="component" value="Chromosome"/>
</dbReference>
<dbReference type="GO" id="GO:0052621">
    <property type="term" value="F:diguanylate cyclase activity"/>
    <property type="evidence" value="ECO:0007669"/>
    <property type="project" value="UniProtKB-EC"/>
</dbReference>
<dbReference type="SUPFAM" id="SSF55073">
    <property type="entry name" value="Nucleotide cyclase"/>
    <property type="match status" value="1"/>
</dbReference>
<dbReference type="KEGG" id="talb:FTW19_01785"/>
<comment type="catalytic activity">
    <reaction evidence="2">
        <text>2 GTP = 3',3'-c-di-GMP + 2 diphosphate</text>
        <dbReference type="Rhea" id="RHEA:24898"/>
        <dbReference type="ChEBI" id="CHEBI:33019"/>
        <dbReference type="ChEBI" id="CHEBI:37565"/>
        <dbReference type="ChEBI" id="CHEBI:58805"/>
        <dbReference type="EC" id="2.7.7.65"/>
    </reaction>
</comment>
<dbReference type="InterPro" id="IPR003961">
    <property type="entry name" value="FN3_dom"/>
</dbReference>
<sequence>MAESSICISIVRCDKKPGEDTSGHDIFPFGRRVVTRRSWVKAEWWILRPALWFLALAGIFNCGARAGAQTGSAAGLDGDKLQAISEMNFDVMTMKQGLPHDSVYGFAQDTAGYVWIASFGGLSRFDGYQIYNYTHDAHDPGSLPDNNVRVLLPRADGGLYVGTGSAGLSIYQPATDSFVIPAKTPSVLRKARVFCMAPDGEGGVWIGTQNGFAHYHDNTGEFDLYGGLTGKPVTGRVPSGGIFALLQDKDRNLWVGSGTGLYLLGKGAGDYAFIAGDDKLGQRPAVWSIFQDHAGGIWVGTDTTGVGTVDRASGTIHGYPGLAGEGSSVGPHTVRVFLEMQPGLLWFATYGAGLFSVDTATGQTLHWAKDPTASAPLSNDFIRGMLRDRSGVVWLGTDSGLSSITVNGRGIFNIRSSPLRPDRLFGSEVRSVGAGYGRVWVGFDQGGFAEIDRDGSIHRIQPAPGISGDQISHREVLAIKPVDEKTVVAGGIGLYLIDVATRTYRPVDDVFLRKQIVNAVLVDGDDLWAGSYNGLARYNRRTGQLKVFAHDQNNASSISDDYVRDMLRDSHGRLWVTTRLGLDLFDPAAESFRHVRHDKNDPASIATDNIQPIAEDTQGRLWIGSIGSGVQVLDELKPDGTARFRTIDHDRNNLPDDIILVIRRGLDGTMWINTPRGLAAVDPKSFAVRRYGVPDGLQSTAQNLFSSGMLDDGTILFPGNSSVVIVRPQKLHPWTFAAPLVATEVTVQGVAQSPVLLARQAGAGQLSFPSHRGFEVNFALLDYTSPDDTLYSYQLEGFDDGWSVPSISRRSATYTNLPGGQYVFHIRAVSRNGAGPSQEISFPIHIRNGVTETLWFQILLILLTIGVVLLLVRIRLAYMARRQRELEAVIATRTSELESSRQELIRVNERLARIALHDELTGTLNRRGFFERASLEVSRSHRSGRSYSLLLADLDNFKQTNDTMGHSAGDATLRAIATMFASSIRTSDILSRYGGEEFILLLPETDESQALQMAERLRQMVESAPIEYAGIVFHTTTSIGLATSMGEEESLEALISRADQGLYRAKRSGKNCVQTSSGQTA</sequence>
<dbReference type="InterPro" id="IPR043128">
    <property type="entry name" value="Rev_trsase/Diguanyl_cyclase"/>
</dbReference>
<name>A0A5B9E6X1_9BACT</name>
<dbReference type="GO" id="GO:1902201">
    <property type="term" value="P:negative regulation of bacterial-type flagellum-dependent cell motility"/>
    <property type="evidence" value="ECO:0007669"/>
    <property type="project" value="TreeGrafter"/>
</dbReference>
<dbReference type="FunFam" id="3.30.70.270:FF:000001">
    <property type="entry name" value="Diguanylate cyclase domain protein"/>
    <property type="match status" value="1"/>
</dbReference>
<evidence type="ECO:0000259" key="4">
    <source>
        <dbReference type="PROSITE" id="PS50887"/>
    </source>
</evidence>
<dbReference type="InterPro" id="IPR015943">
    <property type="entry name" value="WD40/YVTN_repeat-like_dom_sf"/>
</dbReference>
<dbReference type="PANTHER" id="PTHR45138:SF9">
    <property type="entry name" value="DIGUANYLATE CYCLASE DGCM-RELATED"/>
    <property type="match status" value="1"/>
</dbReference>
<dbReference type="EMBL" id="CP042806">
    <property type="protein sequence ID" value="QEE26845.1"/>
    <property type="molecule type" value="Genomic_DNA"/>
</dbReference>
<gene>
    <name evidence="5" type="ORF">FTW19_01785</name>
</gene>
<dbReference type="InterPro" id="IPR011123">
    <property type="entry name" value="Y_Y_Y"/>
</dbReference>
<feature type="transmembrane region" description="Helical" evidence="3">
    <location>
        <begin position="854"/>
        <end position="874"/>
    </location>
</feature>
<dbReference type="InterPro" id="IPR000160">
    <property type="entry name" value="GGDEF_dom"/>
</dbReference>
<dbReference type="GO" id="GO:0043709">
    <property type="term" value="P:cell adhesion involved in single-species biofilm formation"/>
    <property type="evidence" value="ECO:0007669"/>
    <property type="project" value="TreeGrafter"/>
</dbReference>
<proteinExistence type="predicted"/>
<dbReference type="Gene3D" id="2.130.10.10">
    <property type="entry name" value="YVTN repeat-like/Quinoprotein amine dehydrogenase"/>
    <property type="match status" value="4"/>
</dbReference>
<protein>
    <recommendedName>
        <fullName evidence="1">diguanylate cyclase</fullName>
        <ecNumber evidence="1">2.7.7.65</ecNumber>
    </recommendedName>
</protein>
<dbReference type="Pfam" id="PF00990">
    <property type="entry name" value="GGDEF"/>
    <property type="match status" value="1"/>
</dbReference>